<keyword evidence="1" id="KW-0472">Membrane</keyword>
<name>A0A928ZYM5_LEPEC</name>
<reference evidence="2" key="1">
    <citation type="submission" date="2020-10" db="EMBL/GenBank/DDBJ databases">
        <authorList>
            <person name="Castelo-Branco R."/>
            <person name="Eusebio N."/>
            <person name="Adriana R."/>
            <person name="Vieira A."/>
            <person name="Brugerolle De Fraissinette N."/>
            <person name="Rezende De Castro R."/>
            <person name="Schneider M.P."/>
            <person name="Vasconcelos V."/>
            <person name="Leao P.N."/>
        </authorList>
    </citation>
    <scope>NUCLEOTIDE SEQUENCE</scope>
    <source>
        <strain evidence="2">LEGE 11479</strain>
    </source>
</reference>
<feature type="transmembrane region" description="Helical" evidence="1">
    <location>
        <begin position="54"/>
        <end position="75"/>
    </location>
</feature>
<dbReference type="Pfam" id="PF10990">
    <property type="entry name" value="DUF2809"/>
    <property type="match status" value="1"/>
</dbReference>
<dbReference type="AlphaFoldDB" id="A0A928ZYM5"/>
<sequence>MRFNAYYFYWTVLLLITEIYIGVFVKDDFVRPYMGDFLVVILIYTFVRTFFKYSIINTAIGVLLFSFLVEILQYFKIVEILGLGSHRLARTVIGTSFSWEDFIAYTLGIVMTLGCEQFIGPSIEKWRCSSR</sequence>
<organism evidence="2 3">
    <name type="scientific">Leptolyngbya cf. ectocarpi LEGE 11479</name>
    <dbReference type="NCBI Taxonomy" id="1828722"/>
    <lineage>
        <taxon>Bacteria</taxon>
        <taxon>Bacillati</taxon>
        <taxon>Cyanobacteriota</taxon>
        <taxon>Cyanophyceae</taxon>
        <taxon>Leptolyngbyales</taxon>
        <taxon>Leptolyngbyaceae</taxon>
        <taxon>Leptolyngbya group</taxon>
        <taxon>Leptolyngbya</taxon>
    </lineage>
</organism>
<dbReference type="RefSeq" id="WP_193995738.1">
    <property type="nucleotide sequence ID" value="NZ_JADEXP010000331.1"/>
</dbReference>
<feature type="transmembrane region" description="Helical" evidence="1">
    <location>
        <begin position="30"/>
        <end position="47"/>
    </location>
</feature>
<dbReference type="Proteomes" id="UP000615026">
    <property type="component" value="Unassembled WGS sequence"/>
</dbReference>
<protein>
    <submittedName>
        <fullName evidence="2">DUF2809 domain-containing protein</fullName>
    </submittedName>
</protein>
<keyword evidence="1" id="KW-1133">Transmembrane helix</keyword>
<keyword evidence="3" id="KW-1185">Reference proteome</keyword>
<gene>
    <name evidence="2" type="ORF">IQ260_24720</name>
</gene>
<comment type="caution">
    <text evidence="2">The sequence shown here is derived from an EMBL/GenBank/DDBJ whole genome shotgun (WGS) entry which is preliminary data.</text>
</comment>
<keyword evidence="1" id="KW-0812">Transmembrane</keyword>
<dbReference type="InterPro" id="IPR021257">
    <property type="entry name" value="DUF2809"/>
</dbReference>
<evidence type="ECO:0000256" key="1">
    <source>
        <dbReference type="SAM" id="Phobius"/>
    </source>
</evidence>
<evidence type="ECO:0000313" key="2">
    <source>
        <dbReference type="EMBL" id="MBE9069851.1"/>
    </source>
</evidence>
<accession>A0A928ZYM5</accession>
<proteinExistence type="predicted"/>
<dbReference type="EMBL" id="JADEXP010000331">
    <property type="protein sequence ID" value="MBE9069851.1"/>
    <property type="molecule type" value="Genomic_DNA"/>
</dbReference>
<evidence type="ECO:0000313" key="3">
    <source>
        <dbReference type="Proteomes" id="UP000615026"/>
    </source>
</evidence>
<feature type="transmembrane region" description="Helical" evidence="1">
    <location>
        <begin position="7"/>
        <end position="24"/>
    </location>
</feature>